<feature type="compositionally biased region" description="Basic and acidic residues" evidence="5">
    <location>
        <begin position="142"/>
        <end position="159"/>
    </location>
</feature>
<feature type="region of interest" description="Disordered" evidence="5">
    <location>
        <begin position="91"/>
        <end position="165"/>
    </location>
</feature>
<feature type="compositionally biased region" description="Basic residues" evidence="5">
    <location>
        <begin position="356"/>
        <end position="371"/>
    </location>
</feature>
<evidence type="ECO:0000256" key="2">
    <source>
        <dbReference type="ARBA" id="ARBA00022478"/>
    </source>
</evidence>
<dbReference type="GO" id="GO:0042797">
    <property type="term" value="P:tRNA transcription by RNA polymerase III"/>
    <property type="evidence" value="ECO:0007669"/>
    <property type="project" value="EnsemblFungi"/>
</dbReference>
<dbReference type="KEGG" id="ncs:NCAS_0A13990"/>
<sequence length="450" mass="50350">MSGTGRLPTLKNNADGKPKPTLKFKPKAIARRSKEEREASAPMLTSEDVIGKKKYDKRGNNQGNKRAQGGVDNKQRRAAKFLSNTHVISTGPLAAGNFIGGDKGSDRRGFVKMEGSGSSLVRKGLESIENDAGDSESDDNVNMDKDYKEDDDGKKESKTKTRFNMGREYTTHNTTEDIEVISDDDGDMDDSALQAKRIEQLFPVRPVRVRHGDVEQAKSELKESLSDAPTREATPTVPEIKIEQSAFGDGTELQRRLTEKDTKLQDRLDVLRLQDDFQSIDEKEVAEELTVLSNDYKHILQKLQRINDKPNRFMLFQLPTKLPQFEMTRIKKKESEDTNDMALDAEDITEKDTTKQAKKPKKKDTKQKGKKSKEIQDTPQDELIGDLGSIRVHKSGKITMKIGNTIMDVGRGAESTFLQDVVSLNASDEQPSVELLGRIEGKVVVTPRFP</sequence>
<dbReference type="InParanoid" id="G0V908"/>
<evidence type="ECO:0000256" key="1">
    <source>
        <dbReference type="ARBA" id="ARBA00004123"/>
    </source>
</evidence>
<dbReference type="HOGENOM" id="CLU_056234_0_0_1"/>
<feature type="compositionally biased region" description="Acidic residues" evidence="5">
    <location>
        <begin position="128"/>
        <end position="141"/>
    </location>
</feature>
<name>G0V908_NAUCA</name>
<dbReference type="GeneID" id="96901434"/>
<feature type="compositionally biased region" description="Acidic residues" evidence="5">
    <location>
        <begin position="337"/>
        <end position="347"/>
    </location>
</feature>
<keyword evidence="3" id="KW-0804">Transcription</keyword>
<dbReference type="eggNOG" id="KOG3122">
    <property type="taxonomic scope" value="Eukaryota"/>
</dbReference>
<feature type="region of interest" description="Disordered" evidence="5">
    <location>
        <begin position="213"/>
        <end position="235"/>
    </location>
</feature>
<evidence type="ECO:0000313" key="6">
    <source>
        <dbReference type="EMBL" id="CCC67957.1"/>
    </source>
</evidence>
<dbReference type="GO" id="GO:0003899">
    <property type="term" value="F:DNA-directed RNA polymerase activity"/>
    <property type="evidence" value="ECO:0007669"/>
    <property type="project" value="EnsemblFungi"/>
</dbReference>
<comment type="subcellular location">
    <subcellularLocation>
        <location evidence="1">Nucleus</location>
    </subcellularLocation>
</comment>
<dbReference type="FunCoup" id="G0V908">
    <property type="interactions" value="182"/>
</dbReference>
<gene>
    <name evidence="6" type="primary">NCAS0A13990</name>
    <name evidence="6" type="ordered locus">NCAS_0A13990</name>
</gene>
<dbReference type="InterPro" id="IPR007811">
    <property type="entry name" value="RPC4"/>
</dbReference>
<evidence type="ECO:0008006" key="8">
    <source>
        <dbReference type="Google" id="ProtNLM"/>
    </source>
</evidence>
<reference key="2">
    <citation type="submission" date="2011-08" db="EMBL/GenBank/DDBJ databases">
        <title>Genome sequence of Naumovozyma castellii.</title>
        <authorList>
            <person name="Gordon J.L."/>
            <person name="Armisen D."/>
            <person name="Proux-Wera E."/>
            <person name="OhEigeartaigh S.S."/>
            <person name="Byrne K.P."/>
            <person name="Wolfe K.H."/>
        </authorList>
    </citation>
    <scope>NUCLEOTIDE SEQUENCE</scope>
    <source>
        <strain>Type strain:CBS 4309</strain>
    </source>
</reference>
<proteinExistence type="predicted"/>
<keyword evidence="4" id="KW-0539">Nucleus</keyword>
<evidence type="ECO:0000256" key="3">
    <source>
        <dbReference type="ARBA" id="ARBA00023163"/>
    </source>
</evidence>
<evidence type="ECO:0000256" key="4">
    <source>
        <dbReference type="ARBA" id="ARBA00023242"/>
    </source>
</evidence>
<dbReference type="PANTHER" id="PTHR13408">
    <property type="entry name" value="DNA-DIRECTED RNA POLYMERASE III"/>
    <property type="match status" value="1"/>
</dbReference>
<dbReference type="OrthoDB" id="5836119at2759"/>
<keyword evidence="2" id="KW-0240">DNA-directed RNA polymerase</keyword>
<dbReference type="RefSeq" id="XP_003674337.1">
    <property type="nucleotide sequence ID" value="XM_003674289.1"/>
</dbReference>
<reference evidence="6 7" key="1">
    <citation type="journal article" date="2011" name="Proc. Natl. Acad. Sci. U.S.A.">
        <title>Evolutionary erosion of yeast sex chromosomes by mating-type switching accidents.</title>
        <authorList>
            <person name="Gordon J.L."/>
            <person name="Armisen D."/>
            <person name="Proux-Wera E."/>
            <person name="Oheigeartaigh S.S."/>
            <person name="Byrne K.P."/>
            <person name="Wolfe K.H."/>
        </authorList>
    </citation>
    <scope>NUCLEOTIDE SEQUENCE [LARGE SCALE GENOMIC DNA]</scope>
    <source>
        <strain evidence="7">ATCC 76901 / BCRC 22586 / CBS 4309 / NBRC 1992 / NRRL Y-12630</strain>
    </source>
</reference>
<feature type="region of interest" description="Disordered" evidence="5">
    <location>
        <begin position="329"/>
        <end position="382"/>
    </location>
</feature>
<dbReference type="PANTHER" id="PTHR13408:SF0">
    <property type="entry name" value="DNA-DIRECTED RNA POLYMERASE III SUBUNIT RPC4"/>
    <property type="match status" value="1"/>
</dbReference>
<feature type="compositionally biased region" description="Basic and acidic residues" evidence="5">
    <location>
        <begin position="49"/>
        <end position="59"/>
    </location>
</feature>
<dbReference type="STRING" id="1064592.G0V908"/>
<dbReference type="Pfam" id="PF05132">
    <property type="entry name" value="RNA_pol_Rpc4"/>
    <property type="match status" value="1"/>
</dbReference>
<dbReference type="GO" id="GO:0005666">
    <property type="term" value="C:RNA polymerase III complex"/>
    <property type="evidence" value="ECO:0007669"/>
    <property type="project" value="EnsemblFungi"/>
</dbReference>
<feature type="region of interest" description="Disordered" evidence="5">
    <location>
        <begin position="1"/>
        <end position="75"/>
    </location>
</feature>
<keyword evidence="7" id="KW-1185">Reference proteome</keyword>
<organism evidence="6 7">
    <name type="scientific">Naumovozyma castellii</name>
    <name type="common">Yeast</name>
    <name type="synonym">Saccharomyces castellii</name>
    <dbReference type="NCBI Taxonomy" id="27288"/>
    <lineage>
        <taxon>Eukaryota</taxon>
        <taxon>Fungi</taxon>
        <taxon>Dikarya</taxon>
        <taxon>Ascomycota</taxon>
        <taxon>Saccharomycotina</taxon>
        <taxon>Saccharomycetes</taxon>
        <taxon>Saccharomycetales</taxon>
        <taxon>Saccharomycetaceae</taxon>
        <taxon>Naumovozyma</taxon>
    </lineage>
</organism>
<dbReference type="Proteomes" id="UP000001640">
    <property type="component" value="Chromosome 1"/>
</dbReference>
<feature type="compositionally biased region" description="Basic and acidic residues" evidence="5">
    <location>
        <begin position="213"/>
        <end position="225"/>
    </location>
</feature>
<dbReference type="GO" id="GO:0003677">
    <property type="term" value="F:DNA binding"/>
    <property type="evidence" value="ECO:0007669"/>
    <property type="project" value="InterPro"/>
</dbReference>
<dbReference type="GO" id="GO:0006386">
    <property type="term" value="P:termination of RNA polymerase III transcription"/>
    <property type="evidence" value="ECO:0007669"/>
    <property type="project" value="EnsemblFungi"/>
</dbReference>
<dbReference type="OMA" id="NNYAGTH"/>
<feature type="compositionally biased region" description="Basic residues" evidence="5">
    <location>
        <begin position="20"/>
        <end position="31"/>
    </location>
</feature>
<protein>
    <recommendedName>
        <fullName evidence="8">DNA-directed RNA polymerase III subunit RPC4</fullName>
    </recommendedName>
</protein>
<accession>G0V908</accession>
<evidence type="ECO:0000256" key="5">
    <source>
        <dbReference type="SAM" id="MobiDB-lite"/>
    </source>
</evidence>
<dbReference type="EMBL" id="HE576752">
    <property type="protein sequence ID" value="CCC67957.1"/>
    <property type="molecule type" value="Genomic_DNA"/>
</dbReference>
<dbReference type="GO" id="GO:0006384">
    <property type="term" value="P:transcription initiation at RNA polymerase III promoter"/>
    <property type="evidence" value="ECO:0007669"/>
    <property type="project" value="EnsemblFungi"/>
</dbReference>
<evidence type="ECO:0000313" key="7">
    <source>
        <dbReference type="Proteomes" id="UP000001640"/>
    </source>
</evidence>
<dbReference type="AlphaFoldDB" id="G0V908"/>